<sequence length="322" mass="36887">MISTTFECLPVDVLFEIFAYLSPVNIVKSFLPLNKHFSRTIICEYLWHIDIGDNLTSLSIFHEFCQNALKLIGARVVSLRLRLNNVINGWSLVSSSLRFHKSRLLRHLHLIGITADEFNKLLRNHLIKELYTLTVDEADPGLHDQPVQGTYLAKVCSQLAQLQICQLPFDFFPIENGRIVESSSVLTRMILPDIPNTTFLYMLTVGINTIYFSEGLVKRIPFIVNLSFGIHDSTIYNEDECNVISLPAAVDRRLLSRLPRLSMNCWDKRSFYRSVSLLSSIFDQLNHFSLTLNVSTSVPDRWIISGSYRLRVIKGQPRLTLL</sequence>
<proteinExistence type="predicted"/>
<accession>A0A819NMK9</accession>
<reference evidence="2" key="1">
    <citation type="submission" date="2021-02" db="EMBL/GenBank/DDBJ databases">
        <authorList>
            <person name="Nowell W R."/>
        </authorList>
    </citation>
    <scope>NUCLEOTIDE SEQUENCE</scope>
</reference>
<evidence type="ECO:0000313" key="1">
    <source>
        <dbReference type="EMBL" id="CAF1423093.1"/>
    </source>
</evidence>
<dbReference type="EMBL" id="CAJNON010001064">
    <property type="protein sequence ID" value="CAF1423093.1"/>
    <property type="molecule type" value="Genomic_DNA"/>
</dbReference>
<name>A0A819NMK9_9BILA</name>
<evidence type="ECO:0000313" key="3">
    <source>
        <dbReference type="Proteomes" id="UP000663881"/>
    </source>
</evidence>
<dbReference type="OrthoDB" id="10055595at2759"/>
<dbReference type="InterPro" id="IPR036047">
    <property type="entry name" value="F-box-like_dom_sf"/>
</dbReference>
<dbReference type="SUPFAM" id="SSF81383">
    <property type="entry name" value="F-box domain"/>
    <property type="match status" value="1"/>
</dbReference>
<organism evidence="2 3">
    <name type="scientific">Adineta steineri</name>
    <dbReference type="NCBI Taxonomy" id="433720"/>
    <lineage>
        <taxon>Eukaryota</taxon>
        <taxon>Metazoa</taxon>
        <taxon>Spiralia</taxon>
        <taxon>Gnathifera</taxon>
        <taxon>Rotifera</taxon>
        <taxon>Eurotatoria</taxon>
        <taxon>Bdelloidea</taxon>
        <taxon>Adinetida</taxon>
        <taxon>Adinetidae</taxon>
        <taxon>Adineta</taxon>
    </lineage>
</organism>
<dbReference type="EMBL" id="CAJOAY010003031">
    <property type="protein sequence ID" value="CAF3997288.1"/>
    <property type="molecule type" value="Genomic_DNA"/>
</dbReference>
<comment type="caution">
    <text evidence="2">The sequence shown here is derived from an EMBL/GenBank/DDBJ whole genome shotgun (WGS) entry which is preliminary data.</text>
</comment>
<protein>
    <recommendedName>
        <fullName evidence="4">F-box domain-containing protein</fullName>
    </recommendedName>
</protein>
<gene>
    <name evidence="2" type="ORF">OKA104_LOCUS29569</name>
    <name evidence="1" type="ORF">VCS650_LOCUS37830</name>
</gene>
<dbReference type="AlphaFoldDB" id="A0A819NMK9"/>
<evidence type="ECO:0008006" key="4">
    <source>
        <dbReference type="Google" id="ProtNLM"/>
    </source>
</evidence>
<dbReference type="Proteomes" id="UP000663891">
    <property type="component" value="Unassembled WGS sequence"/>
</dbReference>
<evidence type="ECO:0000313" key="2">
    <source>
        <dbReference type="EMBL" id="CAF3997288.1"/>
    </source>
</evidence>
<dbReference type="Proteomes" id="UP000663881">
    <property type="component" value="Unassembled WGS sequence"/>
</dbReference>